<dbReference type="GO" id="GO:0005886">
    <property type="term" value="C:plasma membrane"/>
    <property type="evidence" value="ECO:0007669"/>
    <property type="project" value="TreeGrafter"/>
</dbReference>
<proteinExistence type="predicted"/>
<dbReference type="Pfam" id="PF03109">
    <property type="entry name" value="ABC1"/>
    <property type="match status" value="1"/>
</dbReference>
<dbReference type="EMBL" id="LVLJ01001331">
    <property type="protein sequence ID" value="OAE30437.1"/>
    <property type="molecule type" value="Genomic_DNA"/>
</dbReference>
<dbReference type="Proteomes" id="UP000077202">
    <property type="component" value="Unassembled WGS sequence"/>
</dbReference>
<dbReference type="SUPFAM" id="SSF56112">
    <property type="entry name" value="Protein kinase-like (PK-like)"/>
    <property type="match status" value="1"/>
</dbReference>
<accession>A0A176WBB7</accession>
<evidence type="ECO:0000313" key="3">
    <source>
        <dbReference type="Proteomes" id="UP000077202"/>
    </source>
</evidence>
<gene>
    <name evidence="2" type="ORF">AXG93_2121s1100</name>
</gene>
<dbReference type="InterPro" id="IPR000719">
    <property type="entry name" value="Prot_kinase_dom"/>
</dbReference>
<dbReference type="InterPro" id="IPR051130">
    <property type="entry name" value="Mito_struct-func_regulator"/>
</dbReference>
<comment type="caution">
    <text evidence="2">The sequence shown here is derived from an EMBL/GenBank/DDBJ whole genome shotgun (WGS) entry which is preliminary data.</text>
</comment>
<name>A0A176WBB7_MARPO</name>
<dbReference type="InterPro" id="IPR011009">
    <property type="entry name" value="Kinase-like_dom_sf"/>
</dbReference>
<dbReference type="GO" id="GO:0004672">
    <property type="term" value="F:protein kinase activity"/>
    <property type="evidence" value="ECO:0007669"/>
    <property type="project" value="InterPro"/>
</dbReference>
<dbReference type="PANTHER" id="PTHR43173:SF22">
    <property type="entry name" value="OS07G0227800 PROTEIN"/>
    <property type="match status" value="1"/>
</dbReference>
<sequence length="556" mass="60693">MSVTMMSSASAAASRLVPALRVPEELCSSWIRGAGWTSASYRGRLDREVVQRGQCSSQSLAVRAVSTTTKTSSGPATDQSERLAKLNELLVEVAKTAANTGPRGAVRLAQGLEAVATVGAEWLLQQTQGAQIAVNARSPFALDPPGPKQLRKLFEKLGATYIKLGQFIASAPTLFPAEYVKEFQSCLDKTPPISFNQIKAIIRQDLGRSLEDVYEYIDPEPLASASIAQVHAARLKESQKDVVIKVLKPDVEDTLTVDLNFIYITAKVLEFLNPQLSRTSLVAIVGDIRASMLEEVDFRKEAMNIEAFRNYLEATGSTRLATAPYVYRHCSSRRVLTMERFFGAPLSDLDSIRSIVPNPEATLINALNVWFGSLIACETFHADVHAGNLLVLKDGRIGFIDFGIVGRISPATWVAMETFLNSIGSNQYPAMAKALVTMGATAEIIDIDSFAKDLEKIFTAVGDLDSDVLITAAGSPGGPATVAASMAFDEQQVNALLLEVIRVSESYGLRFPREFGLLLKQLLYFDRYTRLLAPGLNVFEDDRVQIASSRDTTYFT</sequence>
<keyword evidence="3" id="KW-1185">Reference proteome</keyword>
<dbReference type="CDD" id="cd05121">
    <property type="entry name" value="ABC1_ADCK3-like"/>
    <property type="match status" value="1"/>
</dbReference>
<dbReference type="AlphaFoldDB" id="A0A176WBB7"/>
<evidence type="ECO:0000259" key="1">
    <source>
        <dbReference type="PROSITE" id="PS50011"/>
    </source>
</evidence>
<dbReference type="GO" id="GO:0005524">
    <property type="term" value="F:ATP binding"/>
    <property type="evidence" value="ECO:0007669"/>
    <property type="project" value="InterPro"/>
</dbReference>
<reference evidence="2" key="1">
    <citation type="submission" date="2016-03" db="EMBL/GenBank/DDBJ databases">
        <title>Mechanisms controlling the formation of the plant cell surface in tip-growing cells are functionally conserved among land plants.</title>
        <authorList>
            <person name="Honkanen S."/>
            <person name="Jones V.A."/>
            <person name="Morieri G."/>
            <person name="Champion C."/>
            <person name="Hetherington A.J."/>
            <person name="Kelly S."/>
            <person name="Saint-Marcoux D."/>
            <person name="Proust H."/>
            <person name="Prescott H."/>
            <person name="Dolan L."/>
        </authorList>
    </citation>
    <scope>NUCLEOTIDE SEQUENCE [LARGE SCALE GENOMIC DNA]</scope>
    <source>
        <tissue evidence="2">Whole gametophyte</tissue>
    </source>
</reference>
<dbReference type="GO" id="GO:0010287">
    <property type="term" value="C:plastoglobule"/>
    <property type="evidence" value="ECO:0007669"/>
    <property type="project" value="TreeGrafter"/>
</dbReference>
<feature type="domain" description="Protein kinase" evidence="1">
    <location>
        <begin position="216"/>
        <end position="544"/>
    </location>
</feature>
<evidence type="ECO:0000313" key="2">
    <source>
        <dbReference type="EMBL" id="OAE30437.1"/>
    </source>
</evidence>
<protein>
    <recommendedName>
        <fullName evidence="1">Protein kinase domain-containing protein</fullName>
    </recommendedName>
</protein>
<dbReference type="PANTHER" id="PTHR43173">
    <property type="entry name" value="ABC1 FAMILY PROTEIN"/>
    <property type="match status" value="1"/>
</dbReference>
<organism evidence="2 3">
    <name type="scientific">Marchantia polymorpha subsp. ruderalis</name>
    <dbReference type="NCBI Taxonomy" id="1480154"/>
    <lineage>
        <taxon>Eukaryota</taxon>
        <taxon>Viridiplantae</taxon>
        <taxon>Streptophyta</taxon>
        <taxon>Embryophyta</taxon>
        <taxon>Marchantiophyta</taxon>
        <taxon>Marchantiopsida</taxon>
        <taxon>Marchantiidae</taxon>
        <taxon>Marchantiales</taxon>
        <taxon>Marchantiaceae</taxon>
        <taxon>Marchantia</taxon>
    </lineage>
</organism>
<dbReference type="PROSITE" id="PS50011">
    <property type="entry name" value="PROTEIN_KINASE_DOM"/>
    <property type="match status" value="1"/>
</dbReference>
<dbReference type="InterPro" id="IPR004147">
    <property type="entry name" value="ABC1_dom"/>
</dbReference>